<dbReference type="SMART" id="SM00032">
    <property type="entry name" value="CCP"/>
    <property type="match status" value="4"/>
</dbReference>
<dbReference type="Proteomes" id="UP001152320">
    <property type="component" value="Chromosome 22"/>
</dbReference>
<keyword evidence="1" id="KW-0732">Signal</keyword>
<dbReference type="PROSITE" id="PS50923">
    <property type="entry name" value="SUSHI"/>
    <property type="match status" value="4"/>
</dbReference>
<feature type="domain" description="Sushi" evidence="5">
    <location>
        <begin position="245"/>
        <end position="313"/>
    </location>
</feature>
<dbReference type="InterPro" id="IPR051277">
    <property type="entry name" value="SEZ6_CSMD_C4BPB_Regulators"/>
</dbReference>
<evidence type="ECO:0000256" key="2">
    <source>
        <dbReference type="ARBA" id="ARBA00022737"/>
    </source>
</evidence>
<dbReference type="SUPFAM" id="SSF57535">
    <property type="entry name" value="Complement control module/SCR domain"/>
    <property type="match status" value="4"/>
</dbReference>
<evidence type="ECO:0000313" key="8">
    <source>
        <dbReference type="Proteomes" id="UP001152320"/>
    </source>
</evidence>
<evidence type="ECO:0000256" key="1">
    <source>
        <dbReference type="ARBA" id="ARBA00022729"/>
    </source>
</evidence>
<evidence type="ECO:0000256" key="4">
    <source>
        <dbReference type="PROSITE-ProRule" id="PRU00302"/>
    </source>
</evidence>
<keyword evidence="8" id="KW-1185">Reference proteome</keyword>
<organism evidence="7 8">
    <name type="scientific">Holothuria leucospilota</name>
    <name type="common">Black long sea cucumber</name>
    <name type="synonym">Mertensiothuria leucospilota</name>
    <dbReference type="NCBI Taxonomy" id="206669"/>
    <lineage>
        <taxon>Eukaryota</taxon>
        <taxon>Metazoa</taxon>
        <taxon>Echinodermata</taxon>
        <taxon>Eleutherozoa</taxon>
        <taxon>Echinozoa</taxon>
        <taxon>Holothuroidea</taxon>
        <taxon>Aspidochirotacea</taxon>
        <taxon>Aspidochirotida</taxon>
        <taxon>Holothuriidae</taxon>
        <taxon>Holothuria</taxon>
    </lineage>
</organism>
<dbReference type="PROSITE" id="PS50948">
    <property type="entry name" value="PAN"/>
    <property type="match status" value="1"/>
</dbReference>
<feature type="domain" description="Sushi" evidence="5">
    <location>
        <begin position="382"/>
        <end position="446"/>
    </location>
</feature>
<feature type="domain" description="Sushi" evidence="5">
    <location>
        <begin position="109"/>
        <end position="176"/>
    </location>
</feature>
<comment type="caution">
    <text evidence="7">The sequence shown here is derived from an EMBL/GenBank/DDBJ whole genome shotgun (WGS) entry which is preliminary data.</text>
</comment>
<dbReference type="PANTHER" id="PTHR45656:SF4">
    <property type="entry name" value="PROTEIN CBR-CLEC-78"/>
    <property type="match status" value="1"/>
</dbReference>
<comment type="caution">
    <text evidence="4">Lacks conserved residue(s) required for the propagation of feature annotation.</text>
</comment>
<gene>
    <name evidence="7" type="ORF">HOLleu_40228</name>
</gene>
<feature type="domain" description="Apple" evidence="6">
    <location>
        <begin position="444"/>
        <end position="514"/>
    </location>
</feature>
<proteinExistence type="predicted"/>
<reference evidence="7" key="1">
    <citation type="submission" date="2021-10" db="EMBL/GenBank/DDBJ databases">
        <title>Tropical sea cucumber genome reveals ecological adaptation and Cuvierian tubules defense mechanism.</title>
        <authorList>
            <person name="Chen T."/>
        </authorList>
    </citation>
    <scope>NUCLEOTIDE SEQUENCE</scope>
    <source>
        <strain evidence="7">Nanhai2018</strain>
        <tissue evidence="7">Muscle</tissue>
    </source>
</reference>
<sequence length="611" mass="66809">MEINSNLLSKKGITCPYQELPEVSKGFFDRNGCSGNLVGDVCNVTCYDDFYPTSSVQTVCVSQGEEATGNWFTEGDLVCTVGWKGGEVGGADGGNSYGGVCCFPSFKAVTCSYAELPKVSDGYFDVDDCHGDRVGDMCTLTCSANFYPTSGFQTFCNNIGTVNGTWSNSSDFTCTAITCSYDELPDATKGNFSRAHCSGNLVGDTCTLMCLEDHYPVNQTQTTCKNFGEPNGTWIHRKDFVCEAVLCPFHNLPVHPGSYFDEGSCSGNQVGDECHVKCHIGYYNTSEETSVVCKNSGGLTGTWSEDNAYICQAILCSFDTLPSVINGSFNASNCSGNQVGDTCNITCIDGYYPTNATEVTCQITGPTNGSWSNSNDTICSVVRCSFEDLLNISNAVTECTGNLVGDVCNVTCNDGYDPRPTFQTTCTYVGTGRGQWSKRSEILCQAFWSTPIQACTTNENIYHLAVSNLQECKDMCLQETSTVCLSIDYWNNACFLGYANQHNIADPSHFTVPCFFPGYVYMERLDVGSWTNEVNLCILEEEDLWYRNMIDLASCKLVCSQTKGCCSVVFQEGRCSMNTFERIRYPVVDILPSFSCGWVYTQRTDVSCPPP</sequence>
<dbReference type="Gene3D" id="2.10.70.10">
    <property type="entry name" value="Complement Module, domain 1"/>
    <property type="match status" value="2"/>
</dbReference>
<dbReference type="PANTHER" id="PTHR45656">
    <property type="entry name" value="PROTEIN CBR-CLEC-78"/>
    <property type="match status" value="1"/>
</dbReference>
<evidence type="ECO:0000313" key="7">
    <source>
        <dbReference type="EMBL" id="KAJ8020596.1"/>
    </source>
</evidence>
<dbReference type="InterPro" id="IPR003609">
    <property type="entry name" value="Pan_app"/>
</dbReference>
<dbReference type="InterPro" id="IPR000436">
    <property type="entry name" value="Sushi_SCR_CCP_dom"/>
</dbReference>
<evidence type="ECO:0000259" key="5">
    <source>
        <dbReference type="PROSITE" id="PS50923"/>
    </source>
</evidence>
<dbReference type="Pfam" id="PF00084">
    <property type="entry name" value="Sushi"/>
    <property type="match status" value="2"/>
</dbReference>
<keyword evidence="3" id="KW-1015">Disulfide bond</keyword>
<protein>
    <submittedName>
        <fullName evidence="7">p-selectin</fullName>
    </submittedName>
</protein>
<dbReference type="EMBL" id="JAIZAY010000022">
    <property type="protein sequence ID" value="KAJ8020596.1"/>
    <property type="molecule type" value="Genomic_DNA"/>
</dbReference>
<evidence type="ECO:0000259" key="6">
    <source>
        <dbReference type="PROSITE" id="PS50948"/>
    </source>
</evidence>
<name>A0A9Q0YKR9_HOLLE</name>
<dbReference type="OrthoDB" id="10014409at2759"/>
<dbReference type="CDD" id="cd00033">
    <property type="entry name" value="CCP"/>
    <property type="match status" value="1"/>
</dbReference>
<accession>A0A9Q0YKR9</accession>
<dbReference type="AlphaFoldDB" id="A0A9Q0YKR9"/>
<feature type="domain" description="Sushi" evidence="5">
    <location>
        <begin position="314"/>
        <end position="381"/>
    </location>
</feature>
<keyword evidence="2" id="KW-0677">Repeat</keyword>
<dbReference type="InterPro" id="IPR035976">
    <property type="entry name" value="Sushi/SCR/CCP_sf"/>
</dbReference>
<keyword evidence="4" id="KW-0768">Sushi</keyword>
<evidence type="ECO:0000256" key="3">
    <source>
        <dbReference type="ARBA" id="ARBA00023157"/>
    </source>
</evidence>